<protein>
    <submittedName>
        <fullName evidence="5">Uncharacterized protein</fullName>
    </submittedName>
</protein>
<evidence type="ECO:0000256" key="2">
    <source>
        <dbReference type="ARBA" id="ARBA00009127"/>
    </source>
</evidence>
<dbReference type="InterPro" id="IPR017996">
    <property type="entry name" value="MRJP/yellow-related"/>
</dbReference>
<sequence>TMQVCASVLVLISFLQHTNGVRKLEERFSWRTIHYDFDSPEEVDEKKEDGYYIYGNSIITSLARYADKLFLATPRLKPGVPSTLNYVYVDDSDARTPILKPYPSLEANEYYNITAKVKTMVSIINVKVD</sequence>
<dbReference type="InterPro" id="IPR011042">
    <property type="entry name" value="6-blade_b-propeller_TolB-like"/>
</dbReference>
<feature type="chain" id="PRO_5005520159" evidence="4">
    <location>
        <begin position="21"/>
        <end position="129"/>
    </location>
</feature>
<feature type="non-terminal residue" evidence="5">
    <location>
        <position position="1"/>
    </location>
</feature>
<evidence type="ECO:0000313" key="5">
    <source>
        <dbReference type="EMBL" id="JAG63557.1"/>
    </source>
</evidence>
<feature type="signal peptide" evidence="4">
    <location>
        <begin position="1"/>
        <end position="20"/>
    </location>
</feature>
<dbReference type="PANTHER" id="PTHR10009:SF18">
    <property type="entry name" value="PROTEIN YELLOW-LIKE PROTEIN"/>
    <property type="match status" value="1"/>
</dbReference>
<accession>A0A0K8TDB9</accession>
<comment type="subcellular location">
    <subcellularLocation>
        <location evidence="1">Secreted</location>
    </subcellularLocation>
</comment>
<dbReference type="Gene3D" id="2.120.10.30">
    <property type="entry name" value="TolB, C-terminal domain"/>
    <property type="match status" value="1"/>
</dbReference>
<evidence type="ECO:0000256" key="3">
    <source>
        <dbReference type="ARBA" id="ARBA00022525"/>
    </source>
</evidence>
<feature type="non-terminal residue" evidence="5">
    <location>
        <position position="129"/>
    </location>
</feature>
<dbReference type="EMBL" id="GBRD01002264">
    <property type="protein sequence ID" value="JAG63557.1"/>
    <property type="molecule type" value="Transcribed_RNA"/>
</dbReference>
<dbReference type="PANTHER" id="PTHR10009">
    <property type="entry name" value="PROTEIN YELLOW-RELATED"/>
    <property type="match status" value="1"/>
</dbReference>
<keyword evidence="3" id="KW-0964">Secreted</keyword>
<proteinExistence type="inferred from homology"/>
<organism evidence="5">
    <name type="scientific">Lygus hesperus</name>
    <name type="common">Western plant bug</name>
    <dbReference type="NCBI Taxonomy" id="30085"/>
    <lineage>
        <taxon>Eukaryota</taxon>
        <taxon>Metazoa</taxon>
        <taxon>Ecdysozoa</taxon>
        <taxon>Arthropoda</taxon>
        <taxon>Hexapoda</taxon>
        <taxon>Insecta</taxon>
        <taxon>Pterygota</taxon>
        <taxon>Neoptera</taxon>
        <taxon>Paraneoptera</taxon>
        <taxon>Hemiptera</taxon>
        <taxon>Heteroptera</taxon>
        <taxon>Panheteroptera</taxon>
        <taxon>Cimicomorpha</taxon>
        <taxon>Miridae</taxon>
        <taxon>Mirini</taxon>
        <taxon>Lygus</taxon>
    </lineage>
</organism>
<name>A0A0K8TDB9_LYGHE</name>
<dbReference type="AlphaFoldDB" id="A0A0K8TDB9"/>
<dbReference type="GO" id="GO:0005576">
    <property type="term" value="C:extracellular region"/>
    <property type="evidence" value="ECO:0007669"/>
    <property type="project" value="UniProtKB-SubCell"/>
</dbReference>
<reference evidence="5" key="1">
    <citation type="submission" date="2014-09" db="EMBL/GenBank/DDBJ databases">
        <authorList>
            <person name="Magalhaes I.L.F."/>
            <person name="Oliveira U."/>
            <person name="Santos F.R."/>
            <person name="Vidigal T.H.D.A."/>
            <person name="Brescovit A.D."/>
            <person name="Santos A.J."/>
        </authorList>
    </citation>
    <scope>NUCLEOTIDE SEQUENCE</scope>
</reference>
<evidence type="ECO:0000256" key="4">
    <source>
        <dbReference type="SAM" id="SignalP"/>
    </source>
</evidence>
<comment type="similarity">
    <text evidence="2">Belongs to the major royal jelly protein family.</text>
</comment>
<evidence type="ECO:0000256" key="1">
    <source>
        <dbReference type="ARBA" id="ARBA00004613"/>
    </source>
</evidence>
<keyword evidence="4" id="KW-0732">Signal</keyword>